<name>A0A1Y3CFP7_9GAMM</name>
<evidence type="ECO:0000256" key="2">
    <source>
        <dbReference type="ARBA" id="ARBA00022714"/>
    </source>
</evidence>
<dbReference type="OrthoDB" id="9802944at2"/>
<keyword evidence="2" id="KW-0479">Metal-binding</keyword>
<dbReference type="Pfam" id="PF13411">
    <property type="entry name" value="MerR_1"/>
    <property type="match status" value="1"/>
</dbReference>
<dbReference type="InterPro" id="IPR047057">
    <property type="entry name" value="MerR_fam"/>
</dbReference>
<dbReference type="PANTHER" id="PTHR30204:SF0">
    <property type="entry name" value="REDOX-SENSITIVE TRANSCRIPTIONAL ACTIVATOR SOXR"/>
    <property type="match status" value="1"/>
</dbReference>
<evidence type="ECO:0000313" key="7">
    <source>
        <dbReference type="EMBL" id="OTG64741.1"/>
    </source>
</evidence>
<keyword evidence="2" id="KW-0001">2Fe-2S</keyword>
<feature type="domain" description="HTH merR-type" evidence="6">
    <location>
        <begin position="14"/>
        <end position="82"/>
    </location>
</feature>
<evidence type="ECO:0000256" key="3">
    <source>
        <dbReference type="ARBA" id="ARBA00023004"/>
    </source>
</evidence>
<keyword evidence="3" id="KW-0408">Iron</keyword>
<keyword evidence="4" id="KW-0411">Iron-sulfur</keyword>
<evidence type="ECO:0000256" key="4">
    <source>
        <dbReference type="ARBA" id="ARBA00023014"/>
    </source>
</evidence>
<evidence type="ECO:0000256" key="5">
    <source>
        <dbReference type="ARBA" id="ARBA00023125"/>
    </source>
</evidence>
<dbReference type="STRING" id="1977882.B9T28_11080"/>
<dbReference type="GO" id="GO:0051537">
    <property type="term" value="F:2 iron, 2 sulfur cluster binding"/>
    <property type="evidence" value="ECO:0007669"/>
    <property type="project" value="UniProtKB-KW"/>
</dbReference>
<gene>
    <name evidence="7" type="ORF">B9T28_11080</name>
</gene>
<dbReference type="InterPro" id="IPR009061">
    <property type="entry name" value="DNA-bd_dom_put_sf"/>
</dbReference>
<dbReference type="NCBIfam" id="TIGR01950">
    <property type="entry name" value="SoxR"/>
    <property type="match status" value="1"/>
</dbReference>
<dbReference type="GO" id="GO:0006979">
    <property type="term" value="P:response to oxidative stress"/>
    <property type="evidence" value="ECO:0007669"/>
    <property type="project" value="InterPro"/>
</dbReference>
<dbReference type="AlphaFoldDB" id="A0A1Y3CFP7"/>
<dbReference type="EMBL" id="NEGB01000006">
    <property type="protein sequence ID" value="OTG64741.1"/>
    <property type="molecule type" value="Genomic_DNA"/>
</dbReference>
<keyword evidence="5" id="KW-0238">DNA-binding</keyword>
<dbReference type="PROSITE" id="PS50937">
    <property type="entry name" value="HTH_MERR_2"/>
    <property type="match status" value="1"/>
</dbReference>
<evidence type="ECO:0000259" key="6">
    <source>
        <dbReference type="PROSITE" id="PS50937"/>
    </source>
</evidence>
<dbReference type="Proteomes" id="UP000242765">
    <property type="component" value="Unassembled WGS sequence"/>
</dbReference>
<dbReference type="SMART" id="SM00422">
    <property type="entry name" value="HTH_MERR"/>
    <property type="match status" value="1"/>
</dbReference>
<keyword evidence="8" id="KW-1185">Reference proteome</keyword>
<protein>
    <recommendedName>
        <fullName evidence="1">Redox-sensitive transcriptional activator SoxR</fullName>
    </recommendedName>
</protein>
<comment type="caution">
    <text evidence="7">The sequence shown here is derived from an EMBL/GenBank/DDBJ whole genome shotgun (WGS) entry which is preliminary data.</text>
</comment>
<dbReference type="InterPro" id="IPR000551">
    <property type="entry name" value="MerR-type_HTH_dom"/>
</dbReference>
<sequence length="163" mass="18750">MIDKIDDQKQLNQWLSIGELAERSDVSVPALRFYETKELIWSTRTEGNQRRYQRAMLRRVAIIKVAQQVGISLQQVKDAFSVLPKHEVASKHDWKKMSQVWQTQLDQNIVSLLQLRQQLDKCIGCGCLSLKQCPLRNPEDQFAQESAGAHFQDVLTSLLSQNV</sequence>
<dbReference type="Gene3D" id="1.10.1660.10">
    <property type="match status" value="1"/>
</dbReference>
<dbReference type="RefSeq" id="WP_086204048.1">
    <property type="nucleotide sequence ID" value="NZ_NEGB01000006.1"/>
</dbReference>
<dbReference type="InterPro" id="IPR010211">
    <property type="entry name" value="Redox-sen_tscrpt-act_SoxR"/>
</dbReference>
<evidence type="ECO:0000256" key="1">
    <source>
        <dbReference type="ARBA" id="ARBA00014474"/>
    </source>
</evidence>
<dbReference type="GO" id="GO:0003700">
    <property type="term" value="F:DNA-binding transcription factor activity"/>
    <property type="evidence" value="ECO:0007669"/>
    <property type="project" value="InterPro"/>
</dbReference>
<accession>A0A1Y3CFP7</accession>
<dbReference type="GO" id="GO:0003677">
    <property type="term" value="F:DNA binding"/>
    <property type="evidence" value="ECO:0007669"/>
    <property type="project" value="UniProtKB-KW"/>
</dbReference>
<dbReference type="PANTHER" id="PTHR30204">
    <property type="entry name" value="REDOX-CYCLING DRUG-SENSING TRANSCRIPTIONAL ACTIVATOR SOXR"/>
    <property type="match status" value="1"/>
</dbReference>
<organism evidence="7 8">
    <name type="scientific">Acinetobacter silvestris</name>
    <dbReference type="NCBI Taxonomy" id="1977882"/>
    <lineage>
        <taxon>Bacteria</taxon>
        <taxon>Pseudomonadati</taxon>
        <taxon>Pseudomonadota</taxon>
        <taxon>Gammaproteobacteria</taxon>
        <taxon>Moraxellales</taxon>
        <taxon>Moraxellaceae</taxon>
        <taxon>Acinetobacter</taxon>
    </lineage>
</organism>
<dbReference type="SUPFAM" id="SSF46955">
    <property type="entry name" value="Putative DNA-binding domain"/>
    <property type="match status" value="1"/>
</dbReference>
<dbReference type="CDD" id="cd01110">
    <property type="entry name" value="HTH_SoxR"/>
    <property type="match status" value="1"/>
</dbReference>
<proteinExistence type="predicted"/>
<reference evidence="7 8" key="1">
    <citation type="submission" date="2017-04" db="EMBL/GenBank/DDBJ databases">
        <title>High diversity of culturable Acinetobacter species in natural soil and water ecosystems.</title>
        <authorList>
            <person name="Nemec A."/>
            <person name="Radolfova-Krizova L."/>
        </authorList>
    </citation>
    <scope>NUCLEOTIDE SEQUENCE [LARGE SCALE GENOMIC DNA]</scope>
    <source>
        <strain evidence="7 8">ANC 4999</strain>
    </source>
</reference>
<evidence type="ECO:0000313" key="8">
    <source>
        <dbReference type="Proteomes" id="UP000242765"/>
    </source>
</evidence>
<dbReference type="PRINTS" id="PR00040">
    <property type="entry name" value="HTHMERR"/>
</dbReference>